<dbReference type="EMBL" id="LGTC01000001">
    <property type="protein sequence ID" value="KNY26345.1"/>
    <property type="molecule type" value="Genomic_DNA"/>
</dbReference>
<dbReference type="OrthoDB" id="9774685at2"/>
<proteinExistence type="predicted"/>
<sequence length="63" mass="7631">MNETLVERTNKYIRECGIKARFICETLNIDEPYFCRWRKGQKKYILKDAQYKALSEFLESKGY</sequence>
<dbReference type="RefSeq" id="WP_036941496.1">
    <property type="nucleotide sequence ID" value="NZ_LGTC01000001.1"/>
</dbReference>
<dbReference type="Proteomes" id="UP000036923">
    <property type="component" value="Unassembled WGS sequence"/>
</dbReference>
<comment type="caution">
    <text evidence="1">The sequence shown here is derived from an EMBL/GenBank/DDBJ whole genome shotgun (WGS) entry which is preliminary data.</text>
</comment>
<name>A0A0L6JKQ9_9FIRM</name>
<reference evidence="2" key="1">
    <citation type="submission" date="2015-07" db="EMBL/GenBank/DDBJ databases">
        <title>Near-Complete Genome Sequence of the Cellulolytic Bacterium Bacteroides (Pseudobacteroides) cellulosolvens ATCC 35603.</title>
        <authorList>
            <person name="Dassa B."/>
            <person name="Utturkar S.M."/>
            <person name="Klingeman D.M."/>
            <person name="Hurt R.A."/>
            <person name="Keller M."/>
            <person name="Xu J."/>
            <person name="Reddy Y.H.K."/>
            <person name="Borovok I."/>
            <person name="Grinberg I.R."/>
            <person name="Lamed R."/>
            <person name="Zhivin O."/>
            <person name="Bayer E.A."/>
            <person name="Brown S.D."/>
        </authorList>
    </citation>
    <scope>NUCLEOTIDE SEQUENCE [LARGE SCALE GENOMIC DNA]</scope>
    <source>
        <strain evidence="2">DSM 2933</strain>
    </source>
</reference>
<gene>
    <name evidence="1" type="ORF">Bccel_1607</name>
</gene>
<evidence type="ECO:0000313" key="2">
    <source>
        <dbReference type="Proteomes" id="UP000036923"/>
    </source>
</evidence>
<dbReference type="AlphaFoldDB" id="A0A0L6JKQ9"/>
<keyword evidence="2" id="KW-1185">Reference proteome</keyword>
<dbReference type="STRING" id="398512.Bccel_1607"/>
<evidence type="ECO:0000313" key="1">
    <source>
        <dbReference type="EMBL" id="KNY26345.1"/>
    </source>
</evidence>
<accession>A0A0L6JKQ9</accession>
<organism evidence="1 2">
    <name type="scientific">Pseudobacteroides cellulosolvens ATCC 35603 = DSM 2933</name>
    <dbReference type="NCBI Taxonomy" id="398512"/>
    <lineage>
        <taxon>Bacteria</taxon>
        <taxon>Bacillati</taxon>
        <taxon>Bacillota</taxon>
        <taxon>Clostridia</taxon>
        <taxon>Eubacteriales</taxon>
        <taxon>Oscillospiraceae</taxon>
        <taxon>Pseudobacteroides</taxon>
    </lineage>
</organism>
<protein>
    <submittedName>
        <fullName evidence="1">Uncharacterized protein</fullName>
    </submittedName>
</protein>